<name>A0A431U933_9BACT</name>
<organism evidence="1 2">
    <name type="scientific">Hymenobacter gummosus</name>
    <dbReference type="NCBI Taxonomy" id="1776032"/>
    <lineage>
        <taxon>Bacteria</taxon>
        <taxon>Pseudomonadati</taxon>
        <taxon>Bacteroidota</taxon>
        <taxon>Cytophagia</taxon>
        <taxon>Cytophagales</taxon>
        <taxon>Hymenobacteraceae</taxon>
        <taxon>Hymenobacter</taxon>
    </lineage>
</organism>
<proteinExistence type="predicted"/>
<gene>
    <name evidence="1" type="ORF">EJV47_01410</name>
</gene>
<dbReference type="EMBL" id="RXOF01000001">
    <property type="protein sequence ID" value="RTQ53425.1"/>
    <property type="molecule type" value="Genomic_DNA"/>
</dbReference>
<evidence type="ECO:0000313" key="2">
    <source>
        <dbReference type="Proteomes" id="UP000282184"/>
    </source>
</evidence>
<comment type="caution">
    <text evidence="1">The sequence shown here is derived from an EMBL/GenBank/DDBJ whole genome shotgun (WGS) entry which is preliminary data.</text>
</comment>
<dbReference type="Proteomes" id="UP000282184">
    <property type="component" value="Unassembled WGS sequence"/>
</dbReference>
<keyword evidence="2" id="KW-1185">Reference proteome</keyword>
<reference evidence="1 2" key="1">
    <citation type="submission" date="2018-12" db="EMBL/GenBank/DDBJ databases">
        <title>Hymenobacter gummosus sp. nov., isolated from a spring.</title>
        <authorList>
            <person name="Nie L."/>
        </authorList>
    </citation>
    <scope>NUCLEOTIDE SEQUENCE [LARGE SCALE GENOMIC DNA]</scope>
    <source>
        <strain evidence="1 2">KCTC 52166</strain>
    </source>
</reference>
<accession>A0A431U933</accession>
<sequence length="104" mass="11904">MILFNLLTLSAPRAHAVTHLVLTERLATDVFVDEAIANHRLLSDGRVGTEPLYRVLFLTKALLYRRIEQLLQEQFPGNDFRIYATPVTQVNEAEAERVRRLCLA</sequence>
<dbReference type="OrthoDB" id="884491at2"/>
<dbReference type="AlphaFoldDB" id="A0A431U933"/>
<evidence type="ECO:0000313" key="1">
    <source>
        <dbReference type="EMBL" id="RTQ53425.1"/>
    </source>
</evidence>
<dbReference type="RefSeq" id="WP_126691352.1">
    <property type="nucleotide sequence ID" value="NZ_RXOF01000001.1"/>
</dbReference>
<protein>
    <submittedName>
        <fullName evidence="1">Uncharacterized protein</fullName>
    </submittedName>
</protein>